<dbReference type="RefSeq" id="WP_264847777.1">
    <property type="nucleotide sequence ID" value="NZ_BPMA01000076.1"/>
</dbReference>
<comment type="caution">
    <text evidence="2">The sequence shown here is derived from an EMBL/GenBank/DDBJ whole genome shotgun (WGS) entry which is preliminary data.</text>
</comment>
<gene>
    <name evidence="2" type="ORF">RCZ15_23840</name>
    <name evidence="3" type="ORF">RCZ16_01120</name>
</gene>
<dbReference type="Proteomes" id="UP001208692">
    <property type="component" value="Unassembled WGS sequence"/>
</dbReference>
<proteinExistence type="predicted"/>
<dbReference type="AlphaFoldDB" id="A0AAV5B0F6"/>
<protein>
    <submittedName>
        <fullName evidence="2">Uncharacterized protein</fullName>
    </submittedName>
</protein>
<organism evidence="2 4">
    <name type="scientific">Capnocytophaga catalasegens</name>
    <dbReference type="NCBI Taxonomy" id="1004260"/>
    <lineage>
        <taxon>Bacteria</taxon>
        <taxon>Pseudomonadati</taxon>
        <taxon>Bacteroidota</taxon>
        <taxon>Flavobacteriia</taxon>
        <taxon>Flavobacteriales</taxon>
        <taxon>Flavobacteriaceae</taxon>
        <taxon>Capnocytophaga</taxon>
    </lineage>
</organism>
<evidence type="ECO:0000256" key="1">
    <source>
        <dbReference type="SAM" id="Coils"/>
    </source>
</evidence>
<evidence type="ECO:0000313" key="4">
    <source>
        <dbReference type="Proteomes" id="UP001207736"/>
    </source>
</evidence>
<keyword evidence="5" id="KW-1185">Reference proteome</keyword>
<sequence>MLDTKIKVVFNGITLNTERQLVEGKFVTTYDREEKGVAVVSEELKKIKNTALLLKEEIKNLFDQRKKAIEELEELNKQLVNKEISKKEYQKKVQAPCEILESSTKKVNTNVNELLENEFATETDKMLLGSAKLAEPRKSSGSLQSVEIPDKNTEIQRQKTIETVAKRIDDAEEVEADRALALLLKDPLFKKELEKLKKVREFLNKFYENCQQKGLTPSKEPGIVPMCFWELTPEIGKEHLKKQIIEITTLMSISQSKEHFDSLFQQKYHKQPII</sequence>
<reference evidence="2 5" key="1">
    <citation type="submission" date="2021-11" db="EMBL/GenBank/DDBJ databases">
        <title>Draft genome sequence of Capnocytophaga sp. strain KC07075 isolated from cat oral cavity.</title>
        <authorList>
            <person name="Suzuki M."/>
            <person name="Imaoka K."/>
            <person name="Kimura M."/>
            <person name="Morikawa S."/>
            <person name="Maeda K."/>
        </authorList>
    </citation>
    <scope>NUCLEOTIDE SEQUENCE</scope>
    <source>
        <strain evidence="2">KC07075</strain>
        <strain evidence="3 5">KC07079</strain>
    </source>
</reference>
<name>A0AAV5B0F6_9FLAO</name>
<evidence type="ECO:0000313" key="2">
    <source>
        <dbReference type="EMBL" id="GJM51411.1"/>
    </source>
</evidence>
<dbReference type="Proteomes" id="UP001207736">
    <property type="component" value="Unassembled WGS sequence"/>
</dbReference>
<dbReference type="EMBL" id="BQKB01000005">
    <property type="protein sequence ID" value="GJM51794.1"/>
    <property type="molecule type" value="Genomic_DNA"/>
</dbReference>
<dbReference type="EMBL" id="BQKA01000054">
    <property type="protein sequence ID" value="GJM51411.1"/>
    <property type="molecule type" value="Genomic_DNA"/>
</dbReference>
<keyword evidence="1" id="KW-0175">Coiled coil</keyword>
<evidence type="ECO:0000313" key="3">
    <source>
        <dbReference type="EMBL" id="GJM51794.1"/>
    </source>
</evidence>
<accession>A0AAV5B0F6</accession>
<evidence type="ECO:0000313" key="5">
    <source>
        <dbReference type="Proteomes" id="UP001208692"/>
    </source>
</evidence>
<feature type="coiled-coil region" evidence="1">
    <location>
        <begin position="44"/>
        <end position="92"/>
    </location>
</feature>